<proteinExistence type="predicted"/>
<keyword evidence="2" id="KW-1185">Reference proteome</keyword>
<dbReference type="EMBL" id="JAUSZS010000008">
    <property type="protein sequence ID" value="MDQ0936198.1"/>
    <property type="molecule type" value="Genomic_DNA"/>
</dbReference>
<organism evidence="1 2">
    <name type="scientific">Streptomyces turgidiscabies</name>
    <dbReference type="NCBI Taxonomy" id="85558"/>
    <lineage>
        <taxon>Bacteria</taxon>
        <taxon>Bacillati</taxon>
        <taxon>Actinomycetota</taxon>
        <taxon>Actinomycetes</taxon>
        <taxon>Kitasatosporales</taxon>
        <taxon>Streptomycetaceae</taxon>
        <taxon>Streptomyces</taxon>
    </lineage>
</organism>
<name>A0ABU0RWJ0_9ACTN</name>
<sequence>MGVGLPFLVALAQRGVQGDGVDGGQFPPVSVPVEVGGERRGEAPDVGVETRGGGLFHGGEQDSVLGGEPGLGLRVVRQLYR</sequence>
<evidence type="ECO:0000313" key="1">
    <source>
        <dbReference type="EMBL" id="MDQ0936198.1"/>
    </source>
</evidence>
<reference evidence="1 2" key="1">
    <citation type="submission" date="2023-07" db="EMBL/GenBank/DDBJ databases">
        <title>Comparative genomics of wheat-associated soil bacteria to identify genetic determinants of phenazine resistance.</title>
        <authorList>
            <person name="Mouncey N."/>
        </authorList>
    </citation>
    <scope>NUCLEOTIDE SEQUENCE [LARGE SCALE GENOMIC DNA]</scope>
    <source>
        <strain evidence="1 2">W2I16</strain>
    </source>
</reference>
<evidence type="ECO:0008006" key="3">
    <source>
        <dbReference type="Google" id="ProtNLM"/>
    </source>
</evidence>
<accession>A0ABU0RWJ0</accession>
<protein>
    <recommendedName>
        <fullName evidence="3">Secreted protein</fullName>
    </recommendedName>
</protein>
<dbReference type="RefSeq" id="WP_307631100.1">
    <property type="nucleotide sequence ID" value="NZ_JAUSZS010000008.1"/>
</dbReference>
<dbReference type="Proteomes" id="UP001223072">
    <property type="component" value="Unassembled WGS sequence"/>
</dbReference>
<gene>
    <name evidence="1" type="ORF">QFZ49_006173</name>
</gene>
<evidence type="ECO:0000313" key="2">
    <source>
        <dbReference type="Proteomes" id="UP001223072"/>
    </source>
</evidence>
<comment type="caution">
    <text evidence="1">The sequence shown here is derived from an EMBL/GenBank/DDBJ whole genome shotgun (WGS) entry which is preliminary data.</text>
</comment>